<dbReference type="Gene3D" id="1.10.10.60">
    <property type="entry name" value="Homeodomain-like"/>
    <property type="match status" value="2"/>
</dbReference>
<evidence type="ECO:0000256" key="2">
    <source>
        <dbReference type="ARBA" id="ARBA00022603"/>
    </source>
</evidence>
<dbReference type="PROSITE" id="PS01124">
    <property type="entry name" value="HTH_ARAC_FAMILY_2"/>
    <property type="match status" value="1"/>
</dbReference>
<reference evidence="11" key="1">
    <citation type="journal article" date="2019" name="Int. J. Syst. Evol. Microbiol.">
        <title>The Global Catalogue of Microorganisms (GCM) 10K type strain sequencing project: providing services to taxonomists for standard genome sequencing and annotation.</title>
        <authorList>
            <consortium name="The Broad Institute Genomics Platform"/>
            <consortium name="The Broad Institute Genome Sequencing Center for Infectious Disease"/>
            <person name="Wu L."/>
            <person name="Ma J."/>
        </authorList>
    </citation>
    <scope>NUCLEOTIDE SEQUENCE [LARGE SCALE GENOMIC DNA]</scope>
    <source>
        <strain evidence="11">KCTC 42456</strain>
    </source>
</reference>
<evidence type="ECO:0000256" key="6">
    <source>
        <dbReference type="ARBA" id="ARBA00023163"/>
    </source>
</evidence>
<dbReference type="Proteomes" id="UP001597546">
    <property type="component" value="Unassembled WGS sequence"/>
</dbReference>
<dbReference type="SMART" id="SM00342">
    <property type="entry name" value="HTH_ARAC"/>
    <property type="match status" value="1"/>
</dbReference>
<keyword evidence="6" id="KW-0804">Transcription</keyword>
<dbReference type="InterPro" id="IPR018060">
    <property type="entry name" value="HTH_AraC"/>
</dbReference>
<proteinExistence type="predicted"/>
<organism evidence="10 11">
    <name type="scientific">Pedobacter alpinus</name>
    <dbReference type="NCBI Taxonomy" id="1590643"/>
    <lineage>
        <taxon>Bacteria</taxon>
        <taxon>Pseudomonadati</taxon>
        <taxon>Bacteroidota</taxon>
        <taxon>Sphingobacteriia</taxon>
        <taxon>Sphingobacteriales</taxon>
        <taxon>Sphingobacteriaceae</taxon>
        <taxon>Pedobacter</taxon>
    </lineage>
</organism>
<dbReference type="CDD" id="cd06445">
    <property type="entry name" value="ATase"/>
    <property type="match status" value="1"/>
</dbReference>
<dbReference type="Pfam" id="PF02870">
    <property type="entry name" value="Methyltransf_1N"/>
    <property type="match status" value="1"/>
</dbReference>
<accession>A0ABW5TVJ8</accession>
<keyword evidence="5" id="KW-0805">Transcription regulation</keyword>
<dbReference type="Gene3D" id="1.10.10.10">
    <property type="entry name" value="Winged helix-like DNA-binding domain superfamily/Winged helix DNA-binding domain"/>
    <property type="match status" value="1"/>
</dbReference>
<keyword evidence="2" id="KW-0489">Methyltransferase</keyword>
<dbReference type="Pfam" id="PF12833">
    <property type="entry name" value="HTH_18"/>
    <property type="match status" value="1"/>
</dbReference>
<name>A0ABW5TVJ8_9SPHI</name>
<dbReference type="InterPro" id="IPR009057">
    <property type="entry name" value="Homeodomain-like_sf"/>
</dbReference>
<dbReference type="InterPro" id="IPR014048">
    <property type="entry name" value="MethylDNA_cys_MeTrfase_DNA-bd"/>
</dbReference>
<dbReference type="InterPro" id="IPR036217">
    <property type="entry name" value="MethylDNA_cys_MeTrfase_DNAb"/>
</dbReference>
<evidence type="ECO:0000256" key="7">
    <source>
        <dbReference type="ARBA" id="ARBA00023204"/>
    </source>
</evidence>
<protein>
    <submittedName>
        <fullName evidence="10">Bifunctional helix-turn-helix domain-containing protein/methylated-DNA--[protein]-cysteine S-methyltransferase</fullName>
    </submittedName>
</protein>
<dbReference type="SUPFAM" id="SSF46689">
    <property type="entry name" value="Homeodomain-like"/>
    <property type="match status" value="2"/>
</dbReference>
<gene>
    <name evidence="10" type="ORF">ACFSSE_12690</name>
</gene>
<dbReference type="InterPro" id="IPR008332">
    <property type="entry name" value="MethylG_MeTrfase_N"/>
</dbReference>
<dbReference type="PANTHER" id="PTHR10815:SF13">
    <property type="entry name" value="METHYLATED-DNA--PROTEIN-CYSTEINE METHYLTRANSFERASE"/>
    <property type="match status" value="1"/>
</dbReference>
<dbReference type="Pfam" id="PF01035">
    <property type="entry name" value="DNA_binding_1"/>
    <property type="match status" value="1"/>
</dbReference>
<dbReference type="InterPro" id="IPR001497">
    <property type="entry name" value="MethylDNA_cys_MeTrfase_AS"/>
</dbReference>
<dbReference type="EMBL" id="JBHULV010000045">
    <property type="protein sequence ID" value="MFD2732558.1"/>
    <property type="molecule type" value="Genomic_DNA"/>
</dbReference>
<dbReference type="Gene3D" id="3.30.160.70">
    <property type="entry name" value="Methylated DNA-protein cysteine methyltransferase domain"/>
    <property type="match status" value="1"/>
</dbReference>
<dbReference type="SUPFAM" id="SSF53155">
    <property type="entry name" value="Methylated DNA-protein cysteine methyltransferase domain"/>
    <property type="match status" value="1"/>
</dbReference>
<keyword evidence="11" id="KW-1185">Reference proteome</keyword>
<evidence type="ECO:0000256" key="3">
    <source>
        <dbReference type="ARBA" id="ARBA00022679"/>
    </source>
</evidence>
<evidence type="ECO:0000259" key="9">
    <source>
        <dbReference type="PROSITE" id="PS01124"/>
    </source>
</evidence>
<sequence length="286" mass="31626">MTDHINYQRIAKAITYLKANFKLQPSLDEVAQHVGLSPFHFQKLFTDWAGVSPKKFVQYLSINYAKSLLKEAETNLFDTAFATGLSGTSRLHDLFVNIEGMTPGEYKNGGQNLSINYSFHTTFLGEILIASTKKGVCYLAFIDEHNAFELLKAQFQNAVFTECKDDLQEKALSFFKGQKLENKSISLHLKGTDFQLKVWEALLKIPFGGLSTYGNVSNEINSPNAARAVGTAIGKNPVALIIPCHRVIQGNGSLGGYMWGLECKVVILGWEAGKIDGDCFNGNFPL</sequence>
<dbReference type="SUPFAM" id="SSF46767">
    <property type="entry name" value="Methylated DNA-protein cysteine methyltransferase, C-terminal domain"/>
    <property type="match status" value="1"/>
</dbReference>
<evidence type="ECO:0000256" key="8">
    <source>
        <dbReference type="ARBA" id="ARBA00049348"/>
    </source>
</evidence>
<keyword evidence="3" id="KW-0808">Transferase</keyword>
<keyword evidence="4" id="KW-0227">DNA damage</keyword>
<dbReference type="RefSeq" id="WP_379047095.1">
    <property type="nucleotide sequence ID" value="NZ_JBHSKW010000064.1"/>
</dbReference>
<dbReference type="PANTHER" id="PTHR10815">
    <property type="entry name" value="METHYLATED-DNA--PROTEIN-CYSTEINE METHYLTRANSFERASE"/>
    <property type="match status" value="1"/>
</dbReference>
<comment type="caution">
    <text evidence="10">The sequence shown here is derived from an EMBL/GenBank/DDBJ whole genome shotgun (WGS) entry which is preliminary data.</text>
</comment>
<comment type="catalytic activity">
    <reaction evidence="8">
        <text>a 6-O-methyl-2'-deoxyguanosine in DNA + L-cysteinyl-[protein] = S-methyl-L-cysteinyl-[protein] + a 2'-deoxyguanosine in DNA</text>
        <dbReference type="Rhea" id="RHEA:24000"/>
        <dbReference type="Rhea" id="RHEA-COMP:10131"/>
        <dbReference type="Rhea" id="RHEA-COMP:10132"/>
        <dbReference type="Rhea" id="RHEA-COMP:11367"/>
        <dbReference type="Rhea" id="RHEA-COMP:11368"/>
        <dbReference type="ChEBI" id="CHEBI:29950"/>
        <dbReference type="ChEBI" id="CHEBI:82612"/>
        <dbReference type="ChEBI" id="CHEBI:85445"/>
        <dbReference type="ChEBI" id="CHEBI:85448"/>
        <dbReference type="EC" id="2.1.1.63"/>
    </reaction>
</comment>
<dbReference type="PROSITE" id="PS00374">
    <property type="entry name" value="MGMT"/>
    <property type="match status" value="1"/>
</dbReference>
<keyword evidence="7" id="KW-0234">DNA repair</keyword>
<dbReference type="InterPro" id="IPR036631">
    <property type="entry name" value="MGMT_N_sf"/>
</dbReference>
<evidence type="ECO:0000256" key="5">
    <source>
        <dbReference type="ARBA" id="ARBA00023015"/>
    </source>
</evidence>
<evidence type="ECO:0000256" key="1">
    <source>
        <dbReference type="ARBA" id="ARBA00001286"/>
    </source>
</evidence>
<evidence type="ECO:0000256" key="4">
    <source>
        <dbReference type="ARBA" id="ARBA00022763"/>
    </source>
</evidence>
<feature type="domain" description="HTH araC/xylS-type" evidence="9">
    <location>
        <begin position="11"/>
        <end position="109"/>
    </location>
</feature>
<evidence type="ECO:0000313" key="11">
    <source>
        <dbReference type="Proteomes" id="UP001597546"/>
    </source>
</evidence>
<evidence type="ECO:0000313" key="10">
    <source>
        <dbReference type="EMBL" id="MFD2732558.1"/>
    </source>
</evidence>
<dbReference type="NCBIfam" id="TIGR00589">
    <property type="entry name" value="ogt"/>
    <property type="match status" value="1"/>
</dbReference>
<dbReference type="InterPro" id="IPR036388">
    <property type="entry name" value="WH-like_DNA-bd_sf"/>
</dbReference>
<comment type="catalytic activity">
    <reaction evidence="1">
        <text>a 4-O-methyl-thymidine in DNA + L-cysteinyl-[protein] = a thymidine in DNA + S-methyl-L-cysteinyl-[protein]</text>
        <dbReference type="Rhea" id="RHEA:53428"/>
        <dbReference type="Rhea" id="RHEA-COMP:10131"/>
        <dbReference type="Rhea" id="RHEA-COMP:10132"/>
        <dbReference type="Rhea" id="RHEA-COMP:13555"/>
        <dbReference type="Rhea" id="RHEA-COMP:13556"/>
        <dbReference type="ChEBI" id="CHEBI:29950"/>
        <dbReference type="ChEBI" id="CHEBI:82612"/>
        <dbReference type="ChEBI" id="CHEBI:137386"/>
        <dbReference type="ChEBI" id="CHEBI:137387"/>
        <dbReference type="EC" id="2.1.1.63"/>
    </reaction>
</comment>